<dbReference type="Proteomes" id="UP000681341">
    <property type="component" value="Unassembled WGS sequence"/>
</dbReference>
<sequence>MTDPEFELGRVYDRDEIHSNWGGSRYSGIAHSRTTPNVMIFSDPAKGRPYGYIDDLALYDDEGPLVRYTGEGRVGDQILAKGNAAILNHREDRRAIRLFEAVGYVNGSSARLHKYLGEYGLDLSNTHIYAEAPDENGDLRKVIVFQLRPVGATAEPSIEMVPVMPGITYTDFHEAAEPEPIEVLASKLVEPENNAASAFVRKAIEETMVRRREAELVDRFRALLEADGHEVKRCQIPIPGLNAMLLSDVFDVSDNVLYEAKGQADRNSIRLAIGQLFDYRRYIDPSPAALAILLPEAPHDDLKRLIESVGLELVHEEEGRFVGWPVKAR</sequence>
<evidence type="ECO:0000259" key="1">
    <source>
        <dbReference type="Pfam" id="PF26348"/>
    </source>
</evidence>
<evidence type="ECO:0000313" key="2">
    <source>
        <dbReference type="EMBL" id="MBO3733603.1"/>
    </source>
</evidence>
<protein>
    <recommendedName>
        <fullName evidence="1">ScoMcrA-like SRA domain-containing protein</fullName>
    </recommendedName>
</protein>
<dbReference type="Pfam" id="PF26348">
    <property type="entry name" value="SRA_ScoMcrA"/>
    <property type="match status" value="1"/>
</dbReference>
<gene>
    <name evidence="2" type="ORF">J5V16_12270</name>
</gene>
<name>A0ABS3U4A6_9ACTN</name>
<dbReference type="RefSeq" id="WP_208496557.1">
    <property type="nucleotide sequence ID" value="NZ_JAGFNP010000005.1"/>
</dbReference>
<dbReference type="InterPro" id="IPR058712">
    <property type="entry name" value="SRA_ScoMcrA"/>
</dbReference>
<organism evidence="2 3">
    <name type="scientific">Glycomyces niveus</name>
    <dbReference type="NCBI Taxonomy" id="2820287"/>
    <lineage>
        <taxon>Bacteria</taxon>
        <taxon>Bacillati</taxon>
        <taxon>Actinomycetota</taxon>
        <taxon>Actinomycetes</taxon>
        <taxon>Glycomycetales</taxon>
        <taxon>Glycomycetaceae</taxon>
        <taxon>Glycomyces</taxon>
    </lineage>
</organism>
<proteinExistence type="predicted"/>
<reference evidence="2 3" key="1">
    <citation type="submission" date="2021-03" db="EMBL/GenBank/DDBJ databases">
        <title>Glycomyces sp. nov., a novel actinomycete isolated from soil.</title>
        <authorList>
            <person name="Yang X."/>
            <person name="Xu X."/>
        </authorList>
    </citation>
    <scope>NUCLEOTIDE SEQUENCE [LARGE SCALE GENOMIC DNA]</scope>
    <source>
        <strain evidence="2 3">NEAU-S30</strain>
    </source>
</reference>
<keyword evidence="3" id="KW-1185">Reference proteome</keyword>
<evidence type="ECO:0000313" key="3">
    <source>
        <dbReference type="Proteomes" id="UP000681341"/>
    </source>
</evidence>
<comment type="caution">
    <text evidence="2">The sequence shown here is derived from an EMBL/GenBank/DDBJ whole genome shotgun (WGS) entry which is preliminary data.</text>
</comment>
<accession>A0ABS3U4A6</accession>
<dbReference type="EMBL" id="JAGFNP010000005">
    <property type="protein sequence ID" value="MBO3733603.1"/>
    <property type="molecule type" value="Genomic_DNA"/>
</dbReference>
<feature type="domain" description="ScoMcrA-like SRA" evidence="1">
    <location>
        <begin position="12"/>
        <end position="154"/>
    </location>
</feature>